<evidence type="ECO:0000256" key="6">
    <source>
        <dbReference type="SAM" id="Phobius"/>
    </source>
</evidence>
<protein>
    <submittedName>
        <fullName evidence="8">ABC transporter permease</fullName>
    </submittedName>
</protein>
<reference evidence="8" key="1">
    <citation type="journal article" date="2021" name="PeerJ">
        <title>Extensive microbial diversity within the chicken gut microbiome revealed by metagenomics and culture.</title>
        <authorList>
            <person name="Gilroy R."/>
            <person name="Ravi A."/>
            <person name="Getino M."/>
            <person name="Pursley I."/>
            <person name="Horton D.L."/>
            <person name="Alikhan N.F."/>
            <person name="Baker D."/>
            <person name="Gharbi K."/>
            <person name="Hall N."/>
            <person name="Watson M."/>
            <person name="Adriaenssens E.M."/>
            <person name="Foster-Nyarko E."/>
            <person name="Jarju S."/>
            <person name="Secka A."/>
            <person name="Antonio M."/>
            <person name="Oren A."/>
            <person name="Chaudhuri R.R."/>
            <person name="La Ragione R."/>
            <person name="Hildebrand F."/>
            <person name="Pallen M.J."/>
        </authorList>
    </citation>
    <scope>NUCLEOTIDE SEQUENCE</scope>
    <source>
        <strain evidence="8">ChiGjej6B6-14162</strain>
    </source>
</reference>
<evidence type="ECO:0000313" key="8">
    <source>
        <dbReference type="EMBL" id="HIX75248.1"/>
    </source>
</evidence>
<evidence type="ECO:0000256" key="4">
    <source>
        <dbReference type="ARBA" id="ARBA00022989"/>
    </source>
</evidence>
<evidence type="ECO:0000256" key="1">
    <source>
        <dbReference type="ARBA" id="ARBA00004651"/>
    </source>
</evidence>
<feature type="transmembrane region" description="Helical" evidence="6">
    <location>
        <begin position="462"/>
        <end position="487"/>
    </location>
</feature>
<organism evidence="8 9">
    <name type="scientific">Candidatus Parabacteroides intestinipullorum</name>
    <dbReference type="NCBI Taxonomy" id="2838723"/>
    <lineage>
        <taxon>Bacteria</taxon>
        <taxon>Pseudomonadati</taxon>
        <taxon>Bacteroidota</taxon>
        <taxon>Bacteroidia</taxon>
        <taxon>Bacteroidales</taxon>
        <taxon>Tannerellaceae</taxon>
        <taxon>Parabacteroides</taxon>
    </lineage>
</organism>
<comment type="caution">
    <text evidence="8">The sequence shown here is derived from an EMBL/GenBank/DDBJ whole genome shotgun (WGS) entry which is preliminary data.</text>
</comment>
<dbReference type="GO" id="GO:0005886">
    <property type="term" value="C:plasma membrane"/>
    <property type="evidence" value="ECO:0007669"/>
    <property type="project" value="UniProtKB-SubCell"/>
</dbReference>
<name>A0A9D1X985_9BACT</name>
<feature type="transmembrane region" description="Helical" evidence="6">
    <location>
        <begin position="20"/>
        <end position="39"/>
    </location>
</feature>
<feature type="transmembrane region" description="Helical" evidence="6">
    <location>
        <begin position="919"/>
        <end position="942"/>
    </location>
</feature>
<feature type="transmembrane region" description="Helical" evidence="6">
    <location>
        <begin position="517"/>
        <end position="541"/>
    </location>
</feature>
<feature type="transmembrane region" description="Helical" evidence="6">
    <location>
        <begin position="679"/>
        <end position="696"/>
    </location>
</feature>
<feature type="transmembrane region" description="Helical" evidence="6">
    <location>
        <begin position="1004"/>
        <end position="1023"/>
    </location>
</feature>
<gene>
    <name evidence="8" type="ORF">H9977_09495</name>
</gene>
<keyword evidence="4 6" id="KW-1133">Transmembrane helix</keyword>
<feature type="transmembrane region" description="Helical" evidence="6">
    <location>
        <begin position="977"/>
        <end position="998"/>
    </location>
</feature>
<comment type="subcellular location">
    <subcellularLocation>
        <location evidence="1">Cell membrane</location>
        <topology evidence="1">Multi-pass membrane protein</topology>
    </subcellularLocation>
</comment>
<accession>A0A9D1X985</accession>
<dbReference type="Pfam" id="PF02687">
    <property type="entry name" value="FtsX"/>
    <property type="match status" value="1"/>
</dbReference>
<feature type="transmembrane region" description="Helical" evidence="6">
    <location>
        <begin position="630"/>
        <end position="649"/>
    </location>
</feature>
<evidence type="ECO:0000259" key="7">
    <source>
        <dbReference type="Pfam" id="PF02687"/>
    </source>
</evidence>
<evidence type="ECO:0000313" key="9">
    <source>
        <dbReference type="Proteomes" id="UP000886740"/>
    </source>
</evidence>
<dbReference type="InterPro" id="IPR003838">
    <property type="entry name" value="ABC3_permease_C"/>
</dbReference>
<evidence type="ECO:0000256" key="2">
    <source>
        <dbReference type="ARBA" id="ARBA00022475"/>
    </source>
</evidence>
<dbReference type="InterPro" id="IPR051125">
    <property type="entry name" value="ABC-4/HrtB_transporter"/>
</dbReference>
<sequence>MSEWRLTYRNLVYYARYYRLIALATVIAVAVIVGSLMVGDSVRTTLVNRVTERLGDTETVIATSYSFLEDTILDHPLLRGNSRGVLFVEGFIPANGRLVPVSVWGVDDPVVQEGHALMNEALDRELSVSQGNELVLRLPSSGLVPSGSLFVTKNYTVSARLMNDGLLSSGEGGNLSLQNDQSLPLNLFVSRSELARLLDLEGKVNVILSNRMIDEATFATAWTPACSGLRLLPDGAGEALVSDQLFIPEQVVKASQQASGSFPNRQFSYLVNSIEGNGQAIPYSFATALDSFAGRRLQAGEALLSDYSARRLGLSEGDSLSISYFVSSDLKILREEKQRYVIRAILPIESFVADTLLTADFPGLSDVDRCTDWDSDLPIDMERITDEDEAYWNRYRATPKVLIGYESVSERWRNAYGSATALRSSTSFDLGKLTPSMLGVNLFYPRESSLYSAVNGVDFGELFLALGFFIIVSALLLMLAPLSEMFYKRQSEWRLMEALGFSPKRVKGLLWREMTPIMLLALLVGVLVAIVYTGVVLMLLGGAWSGVTRTWGFHLVVRNEVLWSGLGASALLVGVSSFFMIRSAFRAGNQSFGRQGLSSRGWCRLSVSMTILLLAFWGVAWFYLGSISSFIVSGICSLVTAYCWGNYLLASHRQENDSSLCSSTLIWASLFARRKEVRISFLTLAMGVFTVFSVGLNRQGFGDMSRLGSGTGGFSLWGETQVPLYYSMMTDEGRERLSLSDLPKEAWVLQCLRYKAEEASCLNLNKVTQPSVVGVDLAALDSSDFRIKRSLSDKDWKGFQTMSDDLYPALVDETVLIWNLGMALGDTLTYQVSPDRTVRVLLAGVLENSVFQGHIVIDKHLFQSIWPQVTGSDLFLVKVKDEEMAETKQLLSQALSEYGVRVTSTADRLAQFYEVTDTYLTIFMILGSLGLLVGLFCLVVTVRKGLLARQEEIRLYSTLGFQREQIRETLVRENRLVPYYAIGTGVVCALIGTGQNVLHVGWPIWLMLVGAVILFIGSVWYWVDRVTVKEINRVLGRTSR</sequence>
<evidence type="ECO:0000256" key="3">
    <source>
        <dbReference type="ARBA" id="ARBA00022692"/>
    </source>
</evidence>
<keyword evidence="5 6" id="KW-0472">Membrane</keyword>
<feature type="transmembrane region" description="Helical" evidence="6">
    <location>
        <begin position="602"/>
        <end position="624"/>
    </location>
</feature>
<proteinExistence type="predicted"/>
<dbReference type="AlphaFoldDB" id="A0A9D1X985"/>
<evidence type="ECO:0000256" key="5">
    <source>
        <dbReference type="ARBA" id="ARBA00023136"/>
    </source>
</evidence>
<dbReference type="EMBL" id="DXEL01000065">
    <property type="protein sequence ID" value="HIX75248.1"/>
    <property type="molecule type" value="Genomic_DNA"/>
</dbReference>
<keyword evidence="3 6" id="KW-0812">Transmembrane</keyword>
<dbReference type="PANTHER" id="PTHR43738:SF2">
    <property type="entry name" value="ABC TRANSPORTER PERMEASE"/>
    <property type="match status" value="1"/>
</dbReference>
<feature type="domain" description="ABC3 transporter permease C-terminal" evidence="7">
    <location>
        <begin position="466"/>
        <end position="586"/>
    </location>
</feature>
<feature type="transmembrane region" description="Helical" evidence="6">
    <location>
        <begin position="561"/>
        <end position="581"/>
    </location>
</feature>
<dbReference type="PANTHER" id="PTHR43738">
    <property type="entry name" value="ABC TRANSPORTER, MEMBRANE PROTEIN"/>
    <property type="match status" value="1"/>
</dbReference>
<dbReference type="Proteomes" id="UP000886740">
    <property type="component" value="Unassembled WGS sequence"/>
</dbReference>
<keyword evidence="2" id="KW-1003">Cell membrane</keyword>
<reference evidence="8" key="2">
    <citation type="submission" date="2021-04" db="EMBL/GenBank/DDBJ databases">
        <authorList>
            <person name="Gilroy R."/>
        </authorList>
    </citation>
    <scope>NUCLEOTIDE SEQUENCE</scope>
    <source>
        <strain evidence="8">ChiGjej6B6-14162</strain>
    </source>
</reference>